<dbReference type="GO" id="GO:0005524">
    <property type="term" value="F:ATP binding"/>
    <property type="evidence" value="ECO:0007669"/>
    <property type="project" value="UniProtKB-KW"/>
</dbReference>
<dbReference type="Proteomes" id="UP001211065">
    <property type="component" value="Unassembled WGS sequence"/>
</dbReference>
<keyword evidence="10" id="KW-1185">Reference proteome</keyword>
<dbReference type="Pfam" id="PF06090">
    <property type="entry name" value="Ins_P5_2-kin"/>
    <property type="match status" value="1"/>
</dbReference>
<dbReference type="EMBL" id="JADGJW010000022">
    <property type="protein sequence ID" value="KAJ3227123.1"/>
    <property type="molecule type" value="Genomic_DNA"/>
</dbReference>
<name>A0AAD5Y387_9FUNG</name>
<keyword evidence="5 8" id="KW-0547">Nucleotide-binding</keyword>
<evidence type="ECO:0000313" key="10">
    <source>
        <dbReference type="Proteomes" id="UP001211065"/>
    </source>
</evidence>
<reference evidence="9" key="1">
    <citation type="submission" date="2020-05" db="EMBL/GenBank/DDBJ databases">
        <title>Phylogenomic resolution of chytrid fungi.</title>
        <authorList>
            <person name="Stajich J.E."/>
            <person name="Amses K."/>
            <person name="Simmons R."/>
            <person name="Seto K."/>
            <person name="Myers J."/>
            <person name="Bonds A."/>
            <person name="Quandt C.A."/>
            <person name="Barry K."/>
            <person name="Liu P."/>
            <person name="Grigoriev I."/>
            <person name="Longcore J.E."/>
            <person name="James T.Y."/>
        </authorList>
    </citation>
    <scope>NUCLEOTIDE SEQUENCE</scope>
    <source>
        <strain evidence="9">JEL0476</strain>
    </source>
</reference>
<dbReference type="PANTHER" id="PTHR14456">
    <property type="entry name" value="INOSITOL POLYPHOSPHATE KINASE 1"/>
    <property type="match status" value="1"/>
</dbReference>
<protein>
    <recommendedName>
        <fullName evidence="3 8">Inositol-pentakisphosphate 2-kinase</fullName>
        <ecNumber evidence="2 8">2.7.1.158</ecNumber>
    </recommendedName>
</protein>
<dbReference type="Gene3D" id="3.30.200.110">
    <property type="entry name" value="Inositol-pentakisphosphate 2-kinase, N-lobe"/>
    <property type="match status" value="1"/>
</dbReference>
<gene>
    <name evidence="9" type="primary">IPK1</name>
    <name evidence="9" type="ORF">HK099_003342</name>
</gene>
<keyword evidence="4 8" id="KW-0808">Transferase</keyword>
<comment type="catalytic activity">
    <reaction evidence="1 8">
        <text>1D-myo-inositol 1,3,4,5,6-pentakisphosphate + ATP = 1D-myo-inositol hexakisphosphate + ADP + H(+)</text>
        <dbReference type="Rhea" id="RHEA:20313"/>
        <dbReference type="ChEBI" id="CHEBI:15378"/>
        <dbReference type="ChEBI" id="CHEBI:30616"/>
        <dbReference type="ChEBI" id="CHEBI:57733"/>
        <dbReference type="ChEBI" id="CHEBI:58130"/>
        <dbReference type="ChEBI" id="CHEBI:456216"/>
        <dbReference type="EC" id="2.7.1.158"/>
    </reaction>
</comment>
<comment type="caution">
    <text evidence="9">The sequence shown here is derived from an EMBL/GenBank/DDBJ whole genome shotgun (WGS) entry which is preliminary data.</text>
</comment>
<dbReference type="GO" id="GO:0005634">
    <property type="term" value="C:nucleus"/>
    <property type="evidence" value="ECO:0007669"/>
    <property type="project" value="TreeGrafter"/>
</dbReference>
<evidence type="ECO:0000256" key="5">
    <source>
        <dbReference type="ARBA" id="ARBA00022741"/>
    </source>
</evidence>
<comment type="function">
    <text evidence="8">Phosphorylates Ins(1,3,4,5,6)P5 at position 2 to form Ins(1,2,3,4,5,6)P6 (InsP6 or phytate).</text>
</comment>
<keyword evidence="7 8" id="KW-0067">ATP-binding</keyword>
<sequence>MSKIQVENLKYVGEGNANIVFSTDEDQVLRIPKSEQESLEKTKNFIDQVIKKLVDSSFIGYMNVIEVDPEVSKKLLLQSKRLDKSINYIPKKAYLMENHLIISRQHKNFSIEIKPKWGYKPNVKGNPIKSKTCRFHMHLHYKKKDDSEFCPLDLFSDEFERIFKSVNLLSEVNSNNWKVFVDSIPVEFKSQEIVLTSIVPMKEENSKVGKKILLLLVCELLNVSSILKTVKYHQSRLDELDIEVLYELFKTCFEEGDENIDTDRIDWNLVVEKYLKRIEKINVAGAGYQETENINLKNLIKKHLFNKNNSDGTFYLTDGSIMQYKVRLVDVDLKKPKLKYWFELDKNIYE</sequence>
<evidence type="ECO:0000256" key="4">
    <source>
        <dbReference type="ARBA" id="ARBA00022679"/>
    </source>
</evidence>
<dbReference type="AlphaFoldDB" id="A0AAD5Y387"/>
<evidence type="ECO:0000256" key="6">
    <source>
        <dbReference type="ARBA" id="ARBA00022777"/>
    </source>
</evidence>
<dbReference type="EC" id="2.7.1.158" evidence="2 8"/>
<dbReference type="GO" id="GO:0035299">
    <property type="term" value="F:inositol-1,3,4,5,6-pentakisphosphate 2-kinase activity"/>
    <property type="evidence" value="ECO:0007669"/>
    <property type="project" value="UniProtKB-EC"/>
</dbReference>
<evidence type="ECO:0000256" key="2">
    <source>
        <dbReference type="ARBA" id="ARBA00012023"/>
    </source>
</evidence>
<dbReference type="InterPro" id="IPR043001">
    <property type="entry name" value="IP5_2-K_N_lobe"/>
</dbReference>
<evidence type="ECO:0000256" key="1">
    <source>
        <dbReference type="ARBA" id="ARBA00001774"/>
    </source>
</evidence>
<dbReference type="PANTHER" id="PTHR14456:SF2">
    <property type="entry name" value="INOSITOL-PENTAKISPHOSPHATE 2-KINASE"/>
    <property type="match status" value="1"/>
</dbReference>
<keyword evidence="6 8" id="KW-0418">Kinase</keyword>
<evidence type="ECO:0000313" key="9">
    <source>
        <dbReference type="EMBL" id="KAJ3227123.1"/>
    </source>
</evidence>
<dbReference type="InterPro" id="IPR009286">
    <property type="entry name" value="Ins_P5_2-kin"/>
</dbReference>
<proteinExistence type="predicted"/>
<comment type="domain">
    <text evidence="8">The EXKPK motif is conserved in inositol-pentakisphosphate 2-kinases of both family 1 and 2.</text>
</comment>
<evidence type="ECO:0000256" key="8">
    <source>
        <dbReference type="RuleBase" id="RU364126"/>
    </source>
</evidence>
<accession>A0AAD5Y387</accession>
<evidence type="ECO:0000256" key="7">
    <source>
        <dbReference type="ARBA" id="ARBA00022840"/>
    </source>
</evidence>
<organism evidence="9 10">
    <name type="scientific">Clydaea vesicula</name>
    <dbReference type="NCBI Taxonomy" id="447962"/>
    <lineage>
        <taxon>Eukaryota</taxon>
        <taxon>Fungi</taxon>
        <taxon>Fungi incertae sedis</taxon>
        <taxon>Chytridiomycota</taxon>
        <taxon>Chytridiomycota incertae sedis</taxon>
        <taxon>Chytridiomycetes</taxon>
        <taxon>Lobulomycetales</taxon>
        <taxon>Lobulomycetaceae</taxon>
        <taxon>Clydaea</taxon>
    </lineage>
</organism>
<evidence type="ECO:0000256" key="3">
    <source>
        <dbReference type="ARBA" id="ARBA00014846"/>
    </source>
</evidence>
<dbReference type="GO" id="GO:0032958">
    <property type="term" value="P:inositol phosphate biosynthetic process"/>
    <property type="evidence" value="ECO:0007669"/>
    <property type="project" value="TreeGrafter"/>
</dbReference>